<dbReference type="PANTHER" id="PTHR11006">
    <property type="entry name" value="PROTEIN ARGININE N-METHYLTRANSFERASE"/>
    <property type="match status" value="1"/>
</dbReference>
<reference evidence="3" key="1">
    <citation type="submission" date="2010-08" db="EMBL/GenBank/DDBJ databases">
        <authorList>
            <consortium name="Caenorhabditis japonica Sequencing Consortium"/>
            <person name="Wilson R.K."/>
        </authorList>
    </citation>
    <scope>NUCLEOTIDE SEQUENCE [LARGE SCALE GENOMIC DNA]</scope>
    <source>
        <strain evidence="3">DF5081</strain>
    </source>
</reference>
<dbReference type="GO" id="GO:0042054">
    <property type="term" value="F:histone methyltransferase activity"/>
    <property type="evidence" value="ECO:0007669"/>
    <property type="project" value="TreeGrafter"/>
</dbReference>
<dbReference type="EnsemblMetazoa" id="CJA41954a.1">
    <property type="protein sequence ID" value="CJA41954a.1"/>
    <property type="gene ID" value="WBGene00217802"/>
</dbReference>
<dbReference type="GO" id="GO:0016274">
    <property type="term" value="F:protein-arginine N-methyltransferase activity"/>
    <property type="evidence" value="ECO:0007669"/>
    <property type="project" value="InterPro"/>
</dbReference>
<organism evidence="2 3">
    <name type="scientific">Caenorhabditis japonica</name>
    <dbReference type="NCBI Taxonomy" id="281687"/>
    <lineage>
        <taxon>Eukaryota</taxon>
        <taxon>Metazoa</taxon>
        <taxon>Ecdysozoa</taxon>
        <taxon>Nematoda</taxon>
        <taxon>Chromadorea</taxon>
        <taxon>Rhabditida</taxon>
        <taxon>Rhabditina</taxon>
        <taxon>Rhabditomorpha</taxon>
        <taxon>Rhabditoidea</taxon>
        <taxon>Rhabditidae</taxon>
        <taxon>Peloderinae</taxon>
        <taxon>Caenorhabditis</taxon>
    </lineage>
</organism>
<proteinExistence type="predicted"/>
<keyword evidence="3" id="KW-1185">Reference proteome</keyword>
<evidence type="ECO:0000313" key="3">
    <source>
        <dbReference type="Proteomes" id="UP000005237"/>
    </source>
</evidence>
<dbReference type="Gene3D" id="3.40.50.150">
    <property type="entry name" value="Vaccinia Virus protein VP39"/>
    <property type="match status" value="1"/>
</dbReference>
<dbReference type="InterPro" id="IPR025799">
    <property type="entry name" value="Arg_MeTrfase"/>
</dbReference>
<reference evidence="2" key="2">
    <citation type="submission" date="2022-06" db="UniProtKB">
        <authorList>
            <consortium name="EnsemblMetazoa"/>
        </authorList>
    </citation>
    <scope>IDENTIFICATION</scope>
    <source>
        <strain evidence="2">DF5081</strain>
    </source>
</reference>
<evidence type="ECO:0000313" key="2">
    <source>
        <dbReference type="EnsemblMetazoa" id="CJA41954a.1"/>
    </source>
</evidence>
<keyword evidence="1" id="KW-0949">S-adenosyl-L-methionine</keyword>
<dbReference type="Gene3D" id="2.70.160.11">
    <property type="entry name" value="Hnrnp arginine n-methyltransferase1"/>
    <property type="match status" value="1"/>
</dbReference>
<protein>
    <submittedName>
        <fullName evidence="2">Uncharacterized protein</fullName>
    </submittedName>
</protein>
<evidence type="ECO:0000256" key="1">
    <source>
        <dbReference type="ARBA" id="ARBA00022691"/>
    </source>
</evidence>
<dbReference type="AlphaFoldDB" id="A0A8R1EVH6"/>
<dbReference type="Proteomes" id="UP000005237">
    <property type="component" value="Unassembled WGS sequence"/>
</dbReference>
<dbReference type="InterPro" id="IPR029063">
    <property type="entry name" value="SAM-dependent_MTases_sf"/>
</dbReference>
<name>A0A8R1EVH6_CAEJA</name>
<dbReference type="SUPFAM" id="SSF53335">
    <property type="entry name" value="S-adenosyl-L-methionine-dependent methyltransferases"/>
    <property type="match status" value="1"/>
</dbReference>
<accession>A0A8R1EVH6</accession>
<dbReference type="PANTHER" id="PTHR11006:SF60">
    <property type="entry name" value="PROTEIN ARGININE N-METHYLTRANSFERASE 9"/>
    <property type="match status" value="1"/>
</dbReference>
<sequence length="386" mass="43772">MRKNESCSTVPSYLQKLAEICFLRFSLQSNLVTALEENVCLAMLSKEVIKKNGVEGRIVVHAKNSTKFDTNQKADVIVSETLDCCVFGEKCVETFLDAHQRFAHENTIFIPKKATVFIRLFSCREIFDIHCQDYGGVRYRSEYVKIGDEDAAEPYWCASVQDFAQFEYLSNAEEVYTVDFTSVDELKKALMATDTLKLKPKRDGVAHGFAIYFTTDLTGTGIVLNSAESTAWDVGIIPFKEPCVVKAGEEVAARWRLVNHRFDVLNEFYPDELKSADDCERLNIRYETAILDQLQKIRDDSYFKQMMAEVEPRELPHATDISAQIPVQCVLATVERKKPTKVVIGFNSYLFTPAHTVLTGSRTFRNCVVVEKNGEKIGNIKITDLE</sequence>
<dbReference type="GO" id="GO:0005634">
    <property type="term" value="C:nucleus"/>
    <property type="evidence" value="ECO:0007669"/>
    <property type="project" value="TreeGrafter"/>
</dbReference>